<dbReference type="InterPro" id="IPR001647">
    <property type="entry name" value="HTH_TetR"/>
</dbReference>
<dbReference type="PANTHER" id="PTHR30328">
    <property type="entry name" value="TRANSCRIPTIONAL REPRESSOR"/>
    <property type="match status" value="1"/>
</dbReference>
<evidence type="ECO:0000313" key="6">
    <source>
        <dbReference type="Proteomes" id="UP001500975"/>
    </source>
</evidence>
<feature type="DNA-binding region" description="H-T-H motif" evidence="2">
    <location>
        <begin position="46"/>
        <end position="65"/>
    </location>
</feature>
<dbReference type="PROSITE" id="PS50977">
    <property type="entry name" value="HTH_TETR_2"/>
    <property type="match status" value="1"/>
</dbReference>
<gene>
    <name evidence="5" type="ORF">GCM10023165_53110</name>
</gene>
<evidence type="ECO:0000256" key="1">
    <source>
        <dbReference type="ARBA" id="ARBA00023125"/>
    </source>
</evidence>
<dbReference type="InterPro" id="IPR041474">
    <property type="entry name" value="NicS_C"/>
</dbReference>
<dbReference type="SUPFAM" id="SSF46689">
    <property type="entry name" value="Homeodomain-like"/>
    <property type="match status" value="1"/>
</dbReference>
<dbReference type="EMBL" id="BAABGJ010000081">
    <property type="protein sequence ID" value="GAA4358313.1"/>
    <property type="molecule type" value="Genomic_DNA"/>
</dbReference>
<accession>A0ABP8IGK4</accession>
<dbReference type="PANTHER" id="PTHR30328:SF54">
    <property type="entry name" value="HTH-TYPE TRANSCRIPTIONAL REPRESSOR SCO4008"/>
    <property type="match status" value="1"/>
</dbReference>
<keyword evidence="1 2" id="KW-0238">DNA-binding</keyword>
<evidence type="ECO:0000313" key="5">
    <source>
        <dbReference type="EMBL" id="GAA4358313.1"/>
    </source>
</evidence>
<feature type="domain" description="HTH tetR-type" evidence="4">
    <location>
        <begin position="23"/>
        <end position="83"/>
    </location>
</feature>
<dbReference type="Pfam" id="PF17938">
    <property type="entry name" value="TetR_C_29"/>
    <property type="match status" value="1"/>
</dbReference>
<dbReference type="Proteomes" id="UP001500975">
    <property type="component" value="Unassembled WGS sequence"/>
</dbReference>
<evidence type="ECO:0000256" key="3">
    <source>
        <dbReference type="SAM" id="MobiDB-lite"/>
    </source>
</evidence>
<dbReference type="PRINTS" id="PR00455">
    <property type="entry name" value="HTHTETR"/>
</dbReference>
<sequence length="256" mass="28687">MAGRRVLPKPATRRTGVREAAAQATRDSILRAATKVFAKYGYDGGSVEKISRAARSYDRMIYYYFGSKEGLFIAVLEGIYRRMDDAEAALHLDASRPVEALAAVIRFVLGYYRKNPEFVTLLNTENLHKGRHIAKSLRAREYSSKAIAIIQELLESGVRQGLFRAEVSARDLYLLIASTGYFYTSNRHTLTAFLGEPLETPEAVTHWEDFVIETVLRTVEARGPDEDTSTATTHEEQQPWQKQPPPPSRAKSSSGT</sequence>
<comment type="caution">
    <text evidence="5">The sequence shown here is derived from an EMBL/GenBank/DDBJ whole genome shotgun (WGS) entry which is preliminary data.</text>
</comment>
<reference evidence="6" key="1">
    <citation type="journal article" date="2019" name="Int. J. Syst. Evol. Microbiol.">
        <title>The Global Catalogue of Microorganisms (GCM) 10K type strain sequencing project: providing services to taxonomists for standard genome sequencing and annotation.</title>
        <authorList>
            <consortium name="The Broad Institute Genomics Platform"/>
            <consortium name="The Broad Institute Genome Sequencing Center for Infectious Disease"/>
            <person name="Wu L."/>
            <person name="Ma J."/>
        </authorList>
    </citation>
    <scope>NUCLEOTIDE SEQUENCE [LARGE SCALE GENOMIC DNA]</scope>
    <source>
        <strain evidence="6">JCM 17804</strain>
    </source>
</reference>
<keyword evidence="6" id="KW-1185">Reference proteome</keyword>
<proteinExistence type="predicted"/>
<organism evidence="5 6">
    <name type="scientific">Variovorax defluvii</name>
    <dbReference type="NCBI Taxonomy" id="913761"/>
    <lineage>
        <taxon>Bacteria</taxon>
        <taxon>Pseudomonadati</taxon>
        <taxon>Pseudomonadota</taxon>
        <taxon>Betaproteobacteria</taxon>
        <taxon>Burkholderiales</taxon>
        <taxon>Comamonadaceae</taxon>
        <taxon>Variovorax</taxon>
    </lineage>
</organism>
<dbReference type="Pfam" id="PF00440">
    <property type="entry name" value="TetR_N"/>
    <property type="match status" value="1"/>
</dbReference>
<dbReference type="Gene3D" id="1.10.357.10">
    <property type="entry name" value="Tetracycline Repressor, domain 2"/>
    <property type="match status" value="1"/>
</dbReference>
<dbReference type="SUPFAM" id="SSF48498">
    <property type="entry name" value="Tetracyclin repressor-like, C-terminal domain"/>
    <property type="match status" value="1"/>
</dbReference>
<feature type="region of interest" description="Disordered" evidence="3">
    <location>
        <begin position="221"/>
        <end position="256"/>
    </location>
</feature>
<evidence type="ECO:0000259" key="4">
    <source>
        <dbReference type="PROSITE" id="PS50977"/>
    </source>
</evidence>
<dbReference type="InterPro" id="IPR050109">
    <property type="entry name" value="HTH-type_TetR-like_transc_reg"/>
</dbReference>
<dbReference type="RefSeq" id="WP_345541784.1">
    <property type="nucleotide sequence ID" value="NZ_BAABGJ010000081.1"/>
</dbReference>
<name>A0ABP8IGK4_9BURK</name>
<evidence type="ECO:0000256" key="2">
    <source>
        <dbReference type="PROSITE-ProRule" id="PRU00335"/>
    </source>
</evidence>
<protein>
    <recommendedName>
        <fullName evidence="4">HTH tetR-type domain-containing protein</fullName>
    </recommendedName>
</protein>
<dbReference type="InterPro" id="IPR009057">
    <property type="entry name" value="Homeodomain-like_sf"/>
</dbReference>
<dbReference type="InterPro" id="IPR036271">
    <property type="entry name" value="Tet_transcr_reg_TetR-rel_C_sf"/>
</dbReference>